<dbReference type="EMBL" id="LGTL01000034">
    <property type="protein sequence ID" value="KPA73631.1"/>
    <property type="molecule type" value="Genomic_DNA"/>
</dbReference>
<organism evidence="1 2">
    <name type="scientific">Leptomonas pyrrhocoris</name>
    <name type="common">Firebug parasite</name>
    <dbReference type="NCBI Taxonomy" id="157538"/>
    <lineage>
        <taxon>Eukaryota</taxon>
        <taxon>Discoba</taxon>
        <taxon>Euglenozoa</taxon>
        <taxon>Kinetoplastea</taxon>
        <taxon>Metakinetoplastina</taxon>
        <taxon>Trypanosomatida</taxon>
        <taxon>Trypanosomatidae</taxon>
        <taxon>Leishmaniinae</taxon>
        <taxon>Leptomonas</taxon>
    </lineage>
</organism>
<dbReference type="RefSeq" id="XP_015652070.1">
    <property type="nucleotide sequence ID" value="XM_015809395.1"/>
</dbReference>
<gene>
    <name evidence="1" type="ORF">ABB37_09763</name>
</gene>
<comment type="caution">
    <text evidence="1">The sequence shown here is derived from an EMBL/GenBank/DDBJ whole genome shotgun (WGS) entry which is preliminary data.</text>
</comment>
<evidence type="ECO:0000313" key="1">
    <source>
        <dbReference type="EMBL" id="KPA73631.1"/>
    </source>
</evidence>
<accession>A0A0N0DR52</accession>
<reference evidence="1 2" key="1">
    <citation type="submission" date="2015-07" db="EMBL/GenBank/DDBJ databases">
        <title>High-quality genome of monoxenous trypanosomatid Leptomonas pyrrhocoris.</title>
        <authorList>
            <person name="Flegontov P."/>
            <person name="Butenko A."/>
            <person name="Firsov S."/>
            <person name="Vlcek C."/>
            <person name="Logacheva M.D."/>
            <person name="Field M."/>
            <person name="Filatov D."/>
            <person name="Flegontova O."/>
            <person name="Gerasimov E."/>
            <person name="Jackson A.P."/>
            <person name="Kelly S."/>
            <person name="Opperdoes F."/>
            <person name="O'Reilly A."/>
            <person name="Votypka J."/>
            <person name="Yurchenko V."/>
            <person name="Lukes J."/>
        </authorList>
    </citation>
    <scope>NUCLEOTIDE SEQUENCE [LARGE SCALE GENOMIC DNA]</scope>
    <source>
        <strain evidence="1">H10</strain>
    </source>
</reference>
<dbReference type="VEuPathDB" id="TriTrypDB:LpyrH10_34_0660"/>
<sequence length="73" mass="8304">MFSVRASYCWKRYRLIFYLFSVPSFFGGEGDLHVVSRLTCYILCVGCMCSLSSKKHLLAHAFSVISSSSFCCR</sequence>
<dbReference type="Proteomes" id="UP000037923">
    <property type="component" value="Unassembled WGS sequence"/>
</dbReference>
<dbReference type="GeneID" id="26910046"/>
<dbReference type="AlphaFoldDB" id="A0A0N0DR52"/>
<proteinExistence type="predicted"/>
<evidence type="ECO:0000313" key="2">
    <source>
        <dbReference type="Proteomes" id="UP000037923"/>
    </source>
</evidence>
<name>A0A0N0DR52_LEPPY</name>
<protein>
    <submittedName>
        <fullName evidence="1">Uncharacterized protein</fullName>
    </submittedName>
</protein>
<keyword evidence="2" id="KW-1185">Reference proteome</keyword>